<organism evidence="2 3">
    <name type="scientific">Gallus gallus</name>
    <name type="common">Chicken</name>
    <dbReference type="NCBI Taxonomy" id="9031"/>
    <lineage>
        <taxon>Eukaryota</taxon>
        <taxon>Metazoa</taxon>
        <taxon>Chordata</taxon>
        <taxon>Craniata</taxon>
        <taxon>Vertebrata</taxon>
        <taxon>Euteleostomi</taxon>
        <taxon>Archelosauria</taxon>
        <taxon>Archosauria</taxon>
        <taxon>Dinosauria</taxon>
        <taxon>Saurischia</taxon>
        <taxon>Theropoda</taxon>
        <taxon>Coelurosauria</taxon>
        <taxon>Aves</taxon>
        <taxon>Neognathae</taxon>
        <taxon>Galloanserae</taxon>
        <taxon>Galliformes</taxon>
        <taxon>Phasianidae</taxon>
        <taxon>Phasianinae</taxon>
        <taxon>Gallus</taxon>
    </lineage>
</organism>
<reference evidence="2" key="3">
    <citation type="submission" date="2025-09" db="UniProtKB">
        <authorList>
            <consortium name="Ensembl"/>
        </authorList>
    </citation>
    <scope>IDENTIFICATION</scope>
    <source>
        <strain evidence="2">broiler</strain>
    </source>
</reference>
<sequence>DPTSPQEPRTHTARALGVPGLTHAAAQLQQDIVAAQLPEELQQLTHGGSAGTAALPLFQQRRRGVGQRLQPPDLQVVVAQLLRQRRPVGGGRRPRVEVKAEAAPHAVVEGHHRHGVQIRRLGAGSGARTHGYRSHGRAALATSPGAALSLPASPRLLAARRPALRPPRRLSGGAPRALRAGRRCGAARPAGDEAPAPCQQKRSWDAARR</sequence>
<reference evidence="2" key="2">
    <citation type="submission" date="2025-08" db="UniProtKB">
        <authorList>
            <consortium name="Ensembl"/>
        </authorList>
    </citation>
    <scope>IDENTIFICATION</scope>
    <source>
        <strain evidence="2">broiler</strain>
    </source>
</reference>
<name>A0A8V1ABC3_CHICK</name>
<feature type="region of interest" description="Disordered" evidence="1">
    <location>
        <begin position="159"/>
        <end position="209"/>
    </location>
</feature>
<accession>A0A8V1ABC3</accession>
<evidence type="ECO:0000313" key="3">
    <source>
        <dbReference type="Proteomes" id="UP000000539"/>
    </source>
</evidence>
<dbReference type="AlphaFoldDB" id="A0A8V1ABC3"/>
<dbReference type="GeneTree" id="ENSGT01070000253936"/>
<evidence type="ECO:0000313" key="2">
    <source>
        <dbReference type="Ensembl" id="ENSGALP00010039545.1"/>
    </source>
</evidence>
<keyword evidence="3" id="KW-1185">Reference proteome</keyword>
<feature type="compositionally biased region" description="Low complexity" evidence="1">
    <location>
        <begin position="169"/>
        <end position="189"/>
    </location>
</feature>
<dbReference type="Proteomes" id="UP000000539">
    <property type="component" value="Chromosome 2"/>
</dbReference>
<protein>
    <submittedName>
        <fullName evidence="2">Uncharacterized protein</fullName>
    </submittedName>
</protein>
<proteinExistence type="predicted"/>
<dbReference type="Ensembl" id="ENSGALT00010064483.1">
    <property type="protein sequence ID" value="ENSGALP00010039545.1"/>
    <property type="gene ID" value="ENSGALG00010026539.1"/>
</dbReference>
<reference evidence="2" key="1">
    <citation type="submission" date="2020-11" db="EMBL/GenBank/DDBJ databases">
        <title>Gallus gallus (Chicken) genome, bGalGal1, GRCg7b, maternal haplotype autosomes + Z &amp; W.</title>
        <authorList>
            <person name="Warren W."/>
            <person name="Formenti G."/>
            <person name="Fedrigo O."/>
            <person name="Haase B."/>
            <person name="Mountcastle J."/>
            <person name="Balacco J."/>
            <person name="Tracey A."/>
            <person name="Schneider V."/>
            <person name="Okimoto R."/>
            <person name="Cheng H."/>
            <person name="Hawken R."/>
            <person name="Howe K."/>
            <person name="Jarvis E.D."/>
        </authorList>
    </citation>
    <scope>NUCLEOTIDE SEQUENCE [LARGE SCALE GENOMIC DNA]</scope>
    <source>
        <strain evidence="2">Broiler</strain>
    </source>
</reference>
<evidence type="ECO:0000256" key="1">
    <source>
        <dbReference type="SAM" id="MobiDB-lite"/>
    </source>
</evidence>